<dbReference type="FunFam" id="3.40.50.10810:FF:000094">
    <property type="entry name" value="DNA excision repair protein ERCC-6"/>
    <property type="match status" value="1"/>
</dbReference>
<dbReference type="SUPFAM" id="SSF52540">
    <property type="entry name" value="P-loop containing nucleoside triphosphate hydrolases"/>
    <property type="match status" value="1"/>
</dbReference>
<dbReference type="Proteomes" id="UP000054498">
    <property type="component" value="Unassembled WGS sequence"/>
</dbReference>
<feature type="domain" description="Helicase ATP-binding" evidence="1">
    <location>
        <begin position="1"/>
        <end position="61"/>
    </location>
</feature>
<dbReference type="GO" id="GO:0004674">
    <property type="term" value="F:protein serine/threonine kinase activity"/>
    <property type="evidence" value="ECO:0007669"/>
    <property type="project" value="UniProtKB-EC"/>
</dbReference>
<dbReference type="EC" id="2.7.11.1" evidence="2"/>
<dbReference type="PANTHER" id="PTHR45629:SF7">
    <property type="entry name" value="DNA EXCISION REPAIR PROTEIN ERCC-6-RELATED"/>
    <property type="match status" value="1"/>
</dbReference>
<dbReference type="Pfam" id="PF00176">
    <property type="entry name" value="SNF2-rel_dom"/>
    <property type="match status" value="1"/>
</dbReference>
<evidence type="ECO:0000259" key="1">
    <source>
        <dbReference type="PROSITE" id="PS51192"/>
    </source>
</evidence>
<dbReference type="InterPro" id="IPR000330">
    <property type="entry name" value="SNF2_N"/>
</dbReference>
<gene>
    <name evidence="2" type="ORF">MNEG_16249</name>
</gene>
<dbReference type="PROSITE" id="PS51192">
    <property type="entry name" value="HELICASE_ATP_BIND_1"/>
    <property type="match status" value="1"/>
</dbReference>
<keyword evidence="2" id="KW-0808">Transferase</keyword>
<dbReference type="PANTHER" id="PTHR45629">
    <property type="entry name" value="SNF2/RAD54 FAMILY MEMBER"/>
    <property type="match status" value="1"/>
</dbReference>
<dbReference type="InterPro" id="IPR050496">
    <property type="entry name" value="SNF2_RAD54_helicase_repair"/>
</dbReference>
<dbReference type="GO" id="GO:0005524">
    <property type="term" value="F:ATP binding"/>
    <property type="evidence" value="ECO:0007669"/>
    <property type="project" value="InterPro"/>
</dbReference>
<dbReference type="Gene3D" id="3.40.50.10810">
    <property type="entry name" value="Tandem AAA-ATPase domain"/>
    <property type="match status" value="1"/>
</dbReference>
<dbReference type="InterPro" id="IPR014001">
    <property type="entry name" value="Helicase_ATP-bd"/>
</dbReference>
<keyword evidence="3" id="KW-1185">Reference proteome</keyword>
<sequence length="155" mass="17205">MLPPRWGVAVLDEGHKIRNPDADITLAAKQLQTVHRLVLSGSPIQNRLQEMWSLFDFIFPGKLGTLPVFTAQFAIPITVGGYVNASTLQARRGMLVQAAYRCAVVLRDLISPYLLRRLKKDVLGDSLPQKTEQARPVLRADRGAARAVPRLPGVW</sequence>
<dbReference type="STRING" id="145388.A0A0D2M8F0"/>
<dbReference type="EMBL" id="KK106369">
    <property type="protein sequence ID" value="KIY91715.1"/>
    <property type="molecule type" value="Genomic_DNA"/>
</dbReference>
<evidence type="ECO:0000313" key="2">
    <source>
        <dbReference type="EMBL" id="KIY91715.1"/>
    </source>
</evidence>
<dbReference type="GeneID" id="25733989"/>
<dbReference type="InterPro" id="IPR027417">
    <property type="entry name" value="P-loop_NTPase"/>
</dbReference>
<protein>
    <submittedName>
        <fullName evidence="2">DNA excision repair protein ERCC-6</fullName>
        <ecNumber evidence="2">2.7.11.1</ecNumber>
    </submittedName>
</protein>
<dbReference type="KEGG" id="mng:MNEG_16249"/>
<dbReference type="GO" id="GO:0005634">
    <property type="term" value="C:nucleus"/>
    <property type="evidence" value="ECO:0007669"/>
    <property type="project" value="TreeGrafter"/>
</dbReference>
<dbReference type="GO" id="GO:0006283">
    <property type="term" value="P:transcription-coupled nucleotide-excision repair"/>
    <property type="evidence" value="ECO:0007669"/>
    <property type="project" value="TreeGrafter"/>
</dbReference>
<organism evidence="2 3">
    <name type="scientific">Monoraphidium neglectum</name>
    <dbReference type="NCBI Taxonomy" id="145388"/>
    <lineage>
        <taxon>Eukaryota</taxon>
        <taxon>Viridiplantae</taxon>
        <taxon>Chlorophyta</taxon>
        <taxon>core chlorophytes</taxon>
        <taxon>Chlorophyceae</taxon>
        <taxon>CS clade</taxon>
        <taxon>Sphaeropleales</taxon>
        <taxon>Selenastraceae</taxon>
        <taxon>Monoraphidium</taxon>
    </lineage>
</organism>
<accession>A0A0D2M8F0</accession>
<dbReference type="RefSeq" id="XP_013890735.1">
    <property type="nucleotide sequence ID" value="XM_014035281.1"/>
</dbReference>
<proteinExistence type="predicted"/>
<dbReference type="OrthoDB" id="413460at2759"/>
<name>A0A0D2M8F0_9CHLO</name>
<reference evidence="2 3" key="1">
    <citation type="journal article" date="2013" name="BMC Genomics">
        <title>Reconstruction of the lipid metabolism for the microalga Monoraphidium neglectum from its genome sequence reveals characteristics suitable for biofuel production.</title>
        <authorList>
            <person name="Bogen C."/>
            <person name="Al-Dilaimi A."/>
            <person name="Albersmeier A."/>
            <person name="Wichmann J."/>
            <person name="Grundmann M."/>
            <person name="Rupp O."/>
            <person name="Lauersen K.J."/>
            <person name="Blifernez-Klassen O."/>
            <person name="Kalinowski J."/>
            <person name="Goesmann A."/>
            <person name="Mussgnug J.H."/>
            <person name="Kruse O."/>
        </authorList>
    </citation>
    <scope>NUCLEOTIDE SEQUENCE [LARGE SCALE GENOMIC DNA]</scope>
    <source>
        <strain evidence="2 3">SAG 48.87</strain>
    </source>
</reference>
<dbReference type="AlphaFoldDB" id="A0A0D2M8F0"/>
<dbReference type="GO" id="GO:0008094">
    <property type="term" value="F:ATP-dependent activity, acting on DNA"/>
    <property type="evidence" value="ECO:0007669"/>
    <property type="project" value="TreeGrafter"/>
</dbReference>
<evidence type="ECO:0000313" key="3">
    <source>
        <dbReference type="Proteomes" id="UP000054498"/>
    </source>
</evidence>
<dbReference type="InterPro" id="IPR038718">
    <property type="entry name" value="SNF2-like_sf"/>
</dbReference>